<evidence type="ECO:0000256" key="6">
    <source>
        <dbReference type="HAMAP-Rule" id="MF_00387"/>
    </source>
</evidence>
<dbReference type="EMBL" id="JACHOB010000003">
    <property type="protein sequence ID" value="MBB4659393.1"/>
    <property type="molecule type" value="Genomic_DNA"/>
</dbReference>
<dbReference type="PIRSF" id="PIRSF000456">
    <property type="entry name" value="UDP-GlcNAc_acltr"/>
    <property type="match status" value="1"/>
</dbReference>
<keyword evidence="1 6" id="KW-0444">Lipid biosynthesis</keyword>
<accession>A0A840I534</accession>
<dbReference type="UniPathway" id="UPA00359">
    <property type="reaction ID" value="UER00477"/>
</dbReference>
<dbReference type="EC" id="2.3.1.129" evidence="6"/>
<dbReference type="NCBIfam" id="NF003657">
    <property type="entry name" value="PRK05289.1"/>
    <property type="match status" value="1"/>
</dbReference>
<dbReference type="GO" id="GO:0008780">
    <property type="term" value="F:acyl-[acyl-carrier-protein]-UDP-N-acetylglucosamine O-acyltransferase activity"/>
    <property type="evidence" value="ECO:0007669"/>
    <property type="project" value="UniProtKB-UniRule"/>
</dbReference>
<comment type="pathway">
    <text evidence="6">Glycolipid biosynthesis; lipid IV(A) biosynthesis; lipid IV(A) from (3R)-3-hydroxytetradecanoyl-[acyl-carrier-protein] and UDP-N-acetyl-alpha-D-glucosamine: step 1/6.</text>
</comment>
<dbReference type="Gene3D" id="1.20.1180.10">
    <property type="entry name" value="Udp N-acetylglucosamine O-acyltransferase, C-terminal domain"/>
    <property type="match status" value="1"/>
</dbReference>
<comment type="similarity">
    <text evidence="6">Belongs to the transferase hexapeptide repeat family. LpxA subfamily.</text>
</comment>
<evidence type="ECO:0000259" key="7">
    <source>
        <dbReference type="Pfam" id="PF13720"/>
    </source>
</evidence>
<dbReference type="GO" id="GO:0009245">
    <property type="term" value="P:lipid A biosynthetic process"/>
    <property type="evidence" value="ECO:0007669"/>
    <property type="project" value="UniProtKB-UniRule"/>
</dbReference>
<name>A0A840I534_9PROT</name>
<gene>
    <name evidence="6" type="primary">lpxA</name>
    <name evidence="8" type="ORF">GGQ59_001918</name>
</gene>
<dbReference type="GO" id="GO:0005737">
    <property type="term" value="C:cytoplasm"/>
    <property type="evidence" value="ECO:0007669"/>
    <property type="project" value="UniProtKB-SubCell"/>
</dbReference>
<feature type="domain" description="UDP N-acetylglucosamine O-acyltransferase C-terminal" evidence="7">
    <location>
        <begin position="175"/>
        <end position="256"/>
    </location>
</feature>
<dbReference type="Pfam" id="PF13720">
    <property type="entry name" value="Acetyltransf_11"/>
    <property type="match status" value="1"/>
</dbReference>
<proteinExistence type="inferred from homology"/>
<dbReference type="PANTHER" id="PTHR43480:SF1">
    <property type="entry name" value="ACYL-[ACYL-CARRIER-PROTEIN]--UDP-N-ACETYLGLUCOSAMINE O-ACYLTRANSFERASE, MITOCHONDRIAL-RELATED"/>
    <property type="match status" value="1"/>
</dbReference>
<dbReference type="PANTHER" id="PTHR43480">
    <property type="entry name" value="ACYL-[ACYL-CARRIER-PROTEIN]--UDP-N-ACETYLGLUCOSAMINE O-ACYLTRANSFERASE"/>
    <property type="match status" value="1"/>
</dbReference>
<evidence type="ECO:0000256" key="3">
    <source>
        <dbReference type="ARBA" id="ARBA00022679"/>
    </source>
</evidence>
<evidence type="ECO:0000256" key="5">
    <source>
        <dbReference type="ARBA" id="ARBA00023315"/>
    </source>
</evidence>
<dbReference type="RefSeq" id="WP_183817926.1">
    <property type="nucleotide sequence ID" value="NZ_JACHOB010000003.1"/>
</dbReference>
<dbReference type="InterPro" id="IPR037157">
    <property type="entry name" value="Acetyltransf_C_sf"/>
</dbReference>
<evidence type="ECO:0000256" key="1">
    <source>
        <dbReference type="ARBA" id="ARBA00022516"/>
    </source>
</evidence>
<comment type="caution">
    <text evidence="8">The sequence shown here is derived from an EMBL/GenBank/DDBJ whole genome shotgun (WGS) entry which is preliminary data.</text>
</comment>
<dbReference type="InterPro" id="IPR029098">
    <property type="entry name" value="Acetyltransf_C"/>
</dbReference>
<keyword evidence="6" id="KW-0677">Repeat</keyword>
<dbReference type="InterPro" id="IPR010137">
    <property type="entry name" value="Lipid_A_LpxA"/>
</dbReference>
<dbReference type="CDD" id="cd03351">
    <property type="entry name" value="LbH_UDP-GlcNAc_AT"/>
    <property type="match status" value="1"/>
</dbReference>
<dbReference type="Proteomes" id="UP000563524">
    <property type="component" value="Unassembled WGS sequence"/>
</dbReference>
<reference evidence="8 9" key="1">
    <citation type="submission" date="2020-08" db="EMBL/GenBank/DDBJ databases">
        <title>Genomic Encyclopedia of Type Strains, Phase IV (KMG-IV): sequencing the most valuable type-strain genomes for metagenomic binning, comparative biology and taxonomic classification.</title>
        <authorList>
            <person name="Goeker M."/>
        </authorList>
    </citation>
    <scope>NUCLEOTIDE SEQUENCE [LARGE SCALE GENOMIC DNA]</scope>
    <source>
        <strain evidence="8 9">DSM 102850</strain>
    </source>
</reference>
<keyword evidence="5 6" id="KW-0012">Acyltransferase</keyword>
<keyword evidence="9" id="KW-1185">Reference proteome</keyword>
<organism evidence="8 9">
    <name type="scientific">Parvularcula dongshanensis</name>
    <dbReference type="NCBI Taxonomy" id="1173995"/>
    <lineage>
        <taxon>Bacteria</taxon>
        <taxon>Pseudomonadati</taxon>
        <taxon>Pseudomonadota</taxon>
        <taxon>Alphaproteobacteria</taxon>
        <taxon>Parvularculales</taxon>
        <taxon>Parvularculaceae</taxon>
        <taxon>Parvularcula</taxon>
    </lineage>
</organism>
<keyword evidence="6" id="KW-0963">Cytoplasm</keyword>
<dbReference type="SUPFAM" id="SSF51161">
    <property type="entry name" value="Trimeric LpxA-like enzymes"/>
    <property type="match status" value="1"/>
</dbReference>
<dbReference type="Gene3D" id="2.160.10.10">
    <property type="entry name" value="Hexapeptide repeat proteins"/>
    <property type="match status" value="1"/>
</dbReference>
<comment type="catalytic activity">
    <reaction evidence="6">
        <text>a (3R)-hydroxyacyl-[ACP] + UDP-N-acetyl-alpha-D-glucosamine = a UDP-3-O-[(3R)-3-hydroxyacyl]-N-acetyl-alpha-D-glucosamine + holo-[ACP]</text>
        <dbReference type="Rhea" id="RHEA:67812"/>
        <dbReference type="Rhea" id="RHEA-COMP:9685"/>
        <dbReference type="Rhea" id="RHEA-COMP:9945"/>
        <dbReference type="ChEBI" id="CHEBI:57705"/>
        <dbReference type="ChEBI" id="CHEBI:64479"/>
        <dbReference type="ChEBI" id="CHEBI:78827"/>
        <dbReference type="ChEBI" id="CHEBI:173225"/>
        <dbReference type="EC" id="2.3.1.129"/>
    </reaction>
</comment>
<keyword evidence="2 6" id="KW-0441">Lipid A biosynthesis</keyword>
<comment type="subunit">
    <text evidence="6">Homotrimer.</text>
</comment>
<dbReference type="HAMAP" id="MF_00387">
    <property type="entry name" value="LpxA"/>
    <property type="match status" value="1"/>
</dbReference>
<evidence type="ECO:0000313" key="8">
    <source>
        <dbReference type="EMBL" id="MBB4659393.1"/>
    </source>
</evidence>
<keyword evidence="4 6" id="KW-0443">Lipid metabolism</keyword>
<evidence type="ECO:0000256" key="2">
    <source>
        <dbReference type="ARBA" id="ARBA00022556"/>
    </source>
</evidence>
<dbReference type="GO" id="GO:0016020">
    <property type="term" value="C:membrane"/>
    <property type="evidence" value="ECO:0007669"/>
    <property type="project" value="GOC"/>
</dbReference>
<dbReference type="InterPro" id="IPR011004">
    <property type="entry name" value="Trimer_LpxA-like_sf"/>
</dbReference>
<dbReference type="NCBIfam" id="TIGR01852">
    <property type="entry name" value="lipid_A_lpxA"/>
    <property type="match status" value="1"/>
</dbReference>
<sequence length="261" mass="27837">MSVHPRAIVEDGAKIGEGVEVAPFCHVGANVVLEDGVNLHPHATVLGHTTVGEGTEIYPFAVLGSPPQHLGYKGEPTRLRIGARNQIREHVTMHPGTVQGHGETVVGDDGLYMVGAHVAHDCVLGDHVIMANNATLGGHVEVGDYAFLSGLCAVHQFSRIGPYSFVGGGAIVTKDVIPYGTVFGNHAHLEGLNLVGMKRRGLSRPTIHAIRGAYRLLFAPEGTLEERIDDAAKLYGEVPEVMAILAFMQADDKRPLCLPAR</sequence>
<comment type="function">
    <text evidence="6">Involved in the biosynthesis of lipid A, a phosphorylated glycolipid that anchors the lipopolysaccharide to the outer membrane of the cell.</text>
</comment>
<evidence type="ECO:0000313" key="9">
    <source>
        <dbReference type="Proteomes" id="UP000563524"/>
    </source>
</evidence>
<keyword evidence="3 6" id="KW-0808">Transferase</keyword>
<dbReference type="AlphaFoldDB" id="A0A840I534"/>
<protein>
    <recommendedName>
        <fullName evidence="6">Acyl-[acyl-carrier-protein]--UDP-N-acetylglucosamine O-acyltransferase</fullName>
        <shortName evidence="6">UDP-N-acetylglucosamine acyltransferase</shortName>
        <ecNumber evidence="6">2.3.1.129</ecNumber>
    </recommendedName>
</protein>
<comment type="subcellular location">
    <subcellularLocation>
        <location evidence="6">Cytoplasm</location>
    </subcellularLocation>
</comment>
<evidence type="ECO:0000256" key="4">
    <source>
        <dbReference type="ARBA" id="ARBA00023098"/>
    </source>
</evidence>